<dbReference type="EMBL" id="PDUD01000023">
    <property type="protein sequence ID" value="PHN04948.1"/>
    <property type="molecule type" value="Genomic_DNA"/>
</dbReference>
<evidence type="ECO:0000313" key="5">
    <source>
        <dbReference type="Proteomes" id="UP000223913"/>
    </source>
</evidence>
<evidence type="ECO:0008006" key="6">
    <source>
        <dbReference type="Google" id="ProtNLM"/>
    </source>
</evidence>
<dbReference type="PANTHER" id="PTHR19328">
    <property type="entry name" value="HEDGEHOG-INTERACTING PROTEIN"/>
    <property type="match status" value="1"/>
</dbReference>
<feature type="domain" description="Secretion system C-terminal sorting" evidence="3">
    <location>
        <begin position="391"/>
        <end position="463"/>
    </location>
</feature>
<dbReference type="AlphaFoldDB" id="A0A2D0N988"/>
<organism evidence="4 5">
    <name type="scientific">Flavilitoribacter nigricans (strain ATCC 23147 / DSM 23189 / NBRC 102662 / NCIMB 1420 / SS-2)</name>
    <name type="common">Lewinella nigricans</name>
    <dbReference type="NCBI Taxonomy" id="1122177"/>
    <lineage>
        <taxon>Bacteria</taxon>
        <taxon>Pseudomonadati</taxon>
        <taxon>Bacteroidota</taxon>
        <taxon>Saprospiria</taxon>
        <taxon>Saprospirales</taxon>
        <taxon>Lewinellaceae</taxon>
        <taxon>Flavilitoribacter</taxon>
    </lineage>
</organism>
<keyword evidence="1" id="KW-0732">Signal</keyword>
<dbReference type="Proteomes" id="UP000223913">
    <property type="component" value="Unassembled WGS sequence"/>
</dbReference>
<keyword evidence="5" id="KW-1185">Reference proteome</keyword>
<dbReference type="PANTHER" id="PTHR19328:SF75">
    <property type="entry name" value="ALDOSE SUGAR DEHYDROGENASE YLII"/>
    <property type="match status" value="1"/>
</dbReference>
<dbReference type="NCBIfam" id="TIGR04183">
    <property type="entry name" value="Por_Secre_tail"/>
    <property type="match status" value="1"/>
</dbReference>
<evidence type="ECO:0000259" key="3">
    <source>
        <dbReference type="Pfam" id="PF18962"/>
    </source>
</evidence>
<feature type="domain" description="Glucose/Sorbosone dehydrogenase" evidence="2">
    <location>
        <begin position="32"/>
        <end position="341"/>
    </location>
</feature>
<proteinExistence type="predicted"/>
<sequence>MKTLLLPVLLLITTFVQAQIDLQLVEISDAFSSPVDITNAGDDRMFVVEKAGRIRILQPDGQVNGTPFLDIRSMVSTQSERGLLGLAFHPDYTDNGYFFVNYTNNSGNTVVARYQVSAGDPEVADAGSAVILLTATQPFPNHNGGDLNFGPDGYLYIALGDGGDGGDPRDNGQERQSLLGKILRIDVNTGDPYGIPADNPFAQTDETLDEIWALGLRNPWRFSFDRLTGDMWIGDVGQGNFEEIDFQPAGSSGGENYGWRCYEGNDTFNTANCGSATDYTFPVYTYESELPIGCSITGGFVYRGASFPLLSGKYIYADYCSGKIWALERNDAEEWINTELFDGPNFQYVSFGEDAGGELYLLSIEGKVHQVRDITTPTREVPLEADLMLRPNPFDRAFWVEGRLPESGTYRLQLLNAQGQTIWETTRRLDTEFQEKIDTENLPAGVYLFRLERNGAGLMRKLIKE</sequence>
<dbReference type="InterPro" id="IPR011042">
    <property type="entry name" value="6-blade_b-propeller_TolB-like"/>
</dbReference>
<feature type="chain" id="PRO_5012587389" description="T9SS type A sorting domain-containing protein" evidence="1">
    <location>
        <begin position="19"/>
        <end position="465"/>
    </location>
</feature>
<gene>
    <name evidence="4" type="ORF">CRP01_18120</name>
</gene>
<dbReference type="RefSeq" id="WP_099151493.1">
    <property type="nucleotide sequence ID" value="NZ_PDUD01000023.1"/>
</dbReference>
<protein>
    <recommendedName>
        <fullName evidence="6">T9SS type A sorting domain-containing protein</fullName>
    </recommendedName>
</protein>
<evidence type="ECO:0000256" key="1">
    <source>
        <dbReference type="SAM" id="SignalP"/>
    </source>
</evidence>
<dbReference type="Pfam" id="PF18962">
    <property type="entry name" value="Por_Secre_tail"/>
    <property type="match status" value="1"/>
</dbReference>
<dbReference type="OrthoDB" id="9770043at2"/>
<dbReference type="Gene3D" id="2.120.10.30">
    <property type="entry name" value="TolB, C-terminal domain"/>
    <property type="match status" value="1"/>
</dbReference>
<comment type="caution">
    <text evidence="4">The sequence shown here is derived from an EMBL/GenBank/DDBJ whole genome shotgun (WGS) entry which is preliminary data.</text>
</comment>
<name>A0A2D0N988_FLAN2</name>
<dbReference type="SUPFAM" id="SSF50952">
    <property type="entry name" value="Soluble quinoprotein glucose dehydrogenase"/>
    <property type="match status" value="1"/>
</dbReference>
<reference evidence="4 5" key="1">
    <citation type="submission" date="2017-10" db="EMBL/GenBank/DDBJ databases">
        <title>The draft genome sequence of Lewinella nigricans NBRC 102662.</title>
        <authorList>
            <person name="Wang K."/>
        </authorList>
    </citation>
    <scope>NUCLEOTIDE SEQUENCE [LARGE SCALE GENOMIC DNA]</scope>
    <source>
        <strain evidence="4 5">NBRC 102662</strain>
    </source>
</reference>
<dbReference type="InterPro" id="IPR011041">
    <property type="entry name" value="Quinoprot_gluc/sorb_DH_b-prop"/>
</dbReference>
<dbReference type="InterPro" id="IPR012938">
    <property type="entry name" value="Glc/Sorbosone_DH"/>
</dbReference>
<evidence type="ECO:0000259" key="2">
    <source>
        <dbReference type="Pfam" id="PF07995"/>
    </source>
</evidence>
<dbReference type="InterPro" id="IPR026444">
    <property type="entry name" value="Secre_tail"/>
</dbReference>
<evidence type="ECO:0000313" key="4">
    <source>
        <dbReference type="EMBL" id="PHN04948.1"/>
    </source>
</evidence>
<accession>A0A2D0N988</accession>
<dbReference type="Pfam" id="PF07995">
    <property type="entry name" value="GSDH"/>
    <property type="match status" value="1"/>
</dbReference>
<feature type="signal peptide" evidence="1">
    <location>
        <begin position="1"/>
        <end position="18"/>
    </location>
</feature>